<sequence length="117" mass="12986">MERQLRRPTIEGVKTENNDHDHINLKPINDTDTPAQLEMEGEDIHVFQQRTGVDKRNEEVKTPVGPGESGKQPHLGDFCWGGRHQPAVGAGDANRGLAVNTGGLFALPFHEINWTLQ</sequence>
<gene>
    <name evidence="2" type="ORF">U0070_020628</name>
</gene>
<evidence type="ECO:0000313" key="2">
    <source>
        <dbReference type="EMBL" id="KAK7833607.1"/>
    </source>
</evidence>
<reference evidence="2 3" key="1">
    <citation type="journal article" date="2023" name="bioRxiv">
        <title>Conserved and derived expression patterns and positive selection on dental genes reveal complex evolutionary context of ever-growing rodent molars.</title>
        <authorList>
            <person name="Calamari Z.T."/>
            <person name="Song A."/>
            <person name="Cohen E."/>
            <person name="Akter M."/>
            <person name="Roy R.D."/>
            <person name="Hallikas O."/>
            <person name="Christensen M.M."/>
            <person name="Li P."/>
            <person name="Marangoni P."/>
            <person name="Jernvall J."/>
            <person name="Klein O.D."/>
        </authorList>
    </citation>
    <scope>NUCLEOTIDE SEQUENCE [LARGE SCALE GENOMIC DNA]</scope>
    <source>
        <strain evidence="2">V071</strain>
    </source>
</reference>
<name>A0AAW0K419_MYOGA</name>
<evidence type="ECO:0000256" key="1">
    <source>
        <dbReference type="SAM" id="MobiDB-lite"/>
    </source>
</evidence>
<feature type="region of interest" description="Disordered" evidence="1">
    <location>
        <begin position="49"/>
        <end position="80"/>
    </location>
</feature>
<organism evidence="2 3">
    <name type="scientific">Myodes glareolus</name>
    <name type="common">Bank vole</name>
    <name type="synonym">Clethrionomys glareolus</name>
    <dbReference type="NCBI Taxonomy" id="447135"/>
    <lineage>
        <taxon>Eukaryota</taxon>
        <taxon>Metazoa</taxon>
        <taxon>Chordata</taxon>
        <taxon>Craniata</taxon>
        <taxon>Vertebrata</taxon>
        <taxon>Euteleostomi</taxon>
        <taxon>Mammalia</taxon>
        <taxon>Eutheria</taxon>
        <taxon>Euarchontoglires</taxon>
        <taxon>Glires</taxon>
        <taxon>Rodentia</taxon>
        <taxon>Myomorpha</taxon>
        <taxon>Muroidea</taxon>
        <taxon>Cricetidae</taxon>
        <taxon>Arvicolinae</taxon>
        <taxon>Myodes</taxon>
    </lineage>
</organism>
<keyword evidence="3" id="KW-1185">Reference proteome</keyword>
<accession>A0AAW0K419</accession>
<feature type="compositionally biased region" description="Basic and acidic residues" evidence="1">
    <location>
        <begin position="1"/>
        <end position="24"/>
    </location>
</feature>
<feature type="region of interest" description="Disordered" evidence="1">
    <location>
        <begin position="1"/>
        <end position="29"/>
    </location>
</feature>
<dbReference type="AlphaFoldDB" id="A0AAW0K419"/>
<proteinExistence type="predicted"/>
<comment type="caution">
    <text evidence="2">The sequence shown here is derived from an EMBL/GenBank/DDBJ whole genome shotgun (WGS) entry which is preliminary data.</text>
</comment>
<feature type="non-terminal residue" evidence="2">
    <location>
        <position position="117"/>
    </location>
</feature>
<dbReference type="EMBL" id="JBBHLL010000006">
    <property type="protein sequence ID" value="KAK7833607.1"/>
    <property type="molecule type" value="Genomic_DNA"/>
</dbReference>
<feature type="compositionally biased region" description="Basic and acidic residues" evidence="1">
    <location>
        <begin position="52"/>
        <end position="61"/>
    </location>
</feature>
<protein>
    <submittedName>
        <fullName evidence="2">Uncharacterized protein</fullName>
    </submittedName>
</protein>
<evidence type="ECO:0000313" key="3">
    <source>
        <dbReference type="Proteomes" id="UP001488838"/>
    </source>
</evidence>
<dbReference type="Proteomes" id="UP001488838">
    <property type="component" value="Unassembled WGS sequence"/>
</dbReference>